<evidence type="ECO:0000256" key="3">
    <source>
        <dbReference type="ARBA" id="ARBA00012662"/>
    </source>
</evidence>
<evidence type="ECO:0000256" key="2">
    <source>
        <dbReference type="ARBA" id="ARBA00007951"/>
    </source>
</evidence>
<dbReference type="GO" id="GO:0005764">
    <property type="term" value="C:lysosome"/>
    <property type="evidence" value="ECO:0007669"/>
    <property type="project" value="TreeGrafter"/>
</dbReference>
<proteinExistence type="inferred from homology"/>
<evidence type="ECO:0000313" key="10">
    <source>
        <dbReference type="Proteomes" id="UP000886883"/>
    </source>
</evidence>
<evidence type="ECO:0000256" key="4">
    <source>
        <dbReference type="ARBA" id="ARBA00022729"/>
    </source>
</evidence>
<dbReference type="Gene3D" id="3.20.20.80">
    <property type="entry name" value="Glycosidases"/>
    <property type="match status" value="1"/>
</dbReference>
<feature type="domain" description="Glycoside hydrolase family 29 N-terminal" evidence="8">
    <location>
        <begin position="17"/>
        <end position="310"/>
    </location>
</feature>
<comment type="function">
    <text evidence="1">Alpha-L-fucosidase is responsible for hydrolyzing the alpha-1,6-linked fucose joined to the reducing-end N-acetylglucosamine of the carbohydrate moieties of glycoproteins.</text>
</comment>
<organism evidence="9 10">
    <name type="scientific">Candidatus Eisenbergiella merdigallinarum</name>
    <dbReference type="NCBI Taxonomy" id="2838552"/>
    <lineage>
        <taxon>Bacteria</taxon>
        <taxon>Bacillati</taxon>
        <taxon>Bacillota</taxon>
        <taxon>Clostridia</taxon>
        <taxon>Lachnospirales</taxon>
        <taxon>Lachnospiraceae</taxon>
        <taxon>Eisenbergiella</taxon>
    </lineage>
</organism>
<protein>
    <recommendedName>
        <fullName evidence="3">alpha-L-fucosidase</fullName>
        <ecNumber evidence="3">3.2.1.51</ecNumber>
    </recommendedName>
</protein>
<comment type="similarity">
    <text evidence="2">Belongs to the glycosyl hydrolase 29 family.</text>
</comment>
<dbReference type="SMART" id="SM00812">
    <property type="entry name" value="Alpha_L_fucos"/>
    <property type="match status" value="1"/>
</dbReference>
<dbReference type="GO" id="GO:0016139">
    <property type="term" value="P:glycoside catabolic process"/>
    <property type="evidence" value="ECO:0007669"/>
    <property type="project" value="TreeGrafter"/>
</dbReference>
<dbReference type="InterPro" id="IPR016286">
    <property type="entry name" value="FUC_metazoa-typ"/>
</dbReference>
<reference evidence="9" key="1">
    <citation type="journal article" date="2021" name="PeerJ">
        <title>Extensive microbial diversity within the chicken gut microbiome revealed by metagenomics and culture.</title>
        <authorList>
            <person name="Gilroy R."/>
            <person name="Ravi A."/>
            <person name="Getino M."/>
            <person name="Pursley I."/>
            <person name="Horton D.L."/>
            <person name="Alikhan N.F."/>
            <person name="Baker D."/>
            <person name="Gharbi K."/>
            <person name="Hall N."/>
            <person name="Watson M."/>
            <person name="Adriaenssens E.M."/>
            <person name="Foster-Nyarko E."/>
            <person name="Jarju S."/>
            <person name="Secka A."/>
            <person name="Antonio M."/>
            <person name="Oren A."/>
            <person name="Chaudhuri R.R."/>
            <person name="La Ragione R."/>
            <person name="Hildebrand F."/>
            <person name="Pallen M.J."/>
        </authorList>
    </citation>
    <scope>NUCLEOTIDE SEQUENCE</scope>
    <source>
        <strain evidence="9">USAMLcec3-2134</strain>
    </source>
</reference>
<comment type="caution">
    <text evidence="9">The sequence shown here is derived from an EMBL/GenBank/DDBJ whole genome shotgun (WGS) entry which is preliminary data.</text>
</comment>
<dbReference type="EMBL" id="DWXE01000039">
    <property type="protein sequence ID" value="HJB91780.1"/>
    <property type="molecule type" value="Genomic_DNA"/>
</dbReference>
<reference evidence="9" key="2">
    <citation type="submission" date="2021-04" db="EMBL/GenBank/DDBJ databases">
        <authorList>
            <person name="Gilroy R."/>
        </authorList>
    </citation>
    <scope>NUCLEOTIDE SEQUENCE</scope>
    <source>
        <strain evidence="9">USAMLcec3-2134</strain>
    </source>
</reference>
<keyword evidence="5" id="KW-0378">Hydrolase</keyword>
<evidence type="ECO:0000256" key="5">
    <source>
        <dbReference type="ARBA" id="ARBA00022801"/>
    </source>
</evidence>
<gene>
    <name evidence="9" type="ORF">H9763_10020</name>
</gene>
<dbReference type="GO" id="GO:0004560">
    <property type="term" value="F:alpha-L-fucosidase activity"/>
    <property type="evidence" value="ECO:0007669"/>
    <property type="project" value="InterPro"/>
</dbReference>
<dbReference type="PANTHER" id="PTHR10030">
    <property type="entry name" value="ALPHA-L-FUCOSIDASE"/>
    <property type="match status" value="1"/>
</dbReference>
<dbReference type="PRINTS" id="PR00741">
    <property type="entry name" value="GLHYDRLASE29"/>
</dbReference>
<evidence type="ECO:0000256" key="6">
    <source>
        <dbReference type="ARBA" id="ARBA00023295"/>
    </source>
</evidence>
<dbReference type="AlphaFoldDB" id="A0A9D2MUA2"/>
<dbReference type="PIRSF" id="PIRSF001092">
    <property type="entry name" value="Alpha-L-fucosidase"/>
    <property type="match status" value="1"/>
</dbReference>
<keyword evidence="4" id="KW-0732">Signal</keyword>
<evidence type="ECO:0000256" key="7">
    <source>
        <dbReference type="PIRSR" id="PIRSR001092-1"/>
    </source>
</evidence>
<dbReference type="SUPFAM" id="SSF51445">
    <property type="entry name" value="(Trans)glycosidases"/>
    <property type="match status" value="1"/>
</dbReference>
<dbReference type="EC" id="3.2.1.51" evidence="3"/>
<dbReference type="PANTHER" id="PTHR10030:SF37">
    <property type="entry name" value="ALPHA-L-FUCOSIDASE-RELATED"/>
    <property type="match status" value="1"/>
</dbReference>
<dbReference type="InterPro" id="IPR000933">
    <property type="entry name" value="Glyco_hydro_29"/>
</dbReference>
<evidence type="ECO:0000313" key="9">
    <source>
        <dbReference type="EMBL" id="HJB91780.1"/>
    </source>
</evidence>
<evidence type="ECO:0000259" key="8">
    <source>
        <dbReference type="Pfam" id="PF01120"/>
    </source>
</evidence>
<feature type="site" description="May be important for catalysis" evidence="7">
    <location>
        <position position="245"/>
    </location>
</feature>
<dbReference type="GO" id="GO:0006004">
    <property type="term" value="P:fucose metabolic process"/>
    <property type="evidence" value="ECO:0007669"/>
    <property type="project" value="InterPro"/>
</dbReference>
<dbReference type="Proteomes" id="UP000886883">
    <property type="component" value="Unassembled WGS sequence"/>
</dbReference>
<sequence length="425" mass="48458">MSKENLTVPVPEKRIADFENLAFGMFVHWGLYSQLGKGEWIWNYEKTPKEEYAKLMDTFTAREFDADKICRIAKAAGMKYITLTARHHEGFSLYDTCGLCDFDAPHSPAGRDLVREFVDASRANDIVPFFYHTTLDWYQESFENDFDGYLEYLRQSVEVLCKNYGKIGGLWFDGNWSKPDADWKLDELYGTIRKYQPEAMIINNTGLSARGELGHPEIDSVTFEQGLPGPIDRRGMSKYIAGEMCCTMNDHWGNGEFDLNFRSPAELIRILAKCRRAGANLLLNVGPDGDGRIPEIMAETLKVMGRWTGLYRDIIYTGKPYPLVCQGDDFALQTPDGRIYLFAFDLGIEGDENVTIGEQTDASRLRTYAGIDRKLKAVRWLDNGLELPFVQDTDQRILTVRMTGFPYGKNLVVRAAELVERQVEK</sequence>
<name>A0A9D2MUA2_9FIRM</name>
<evidence type="ECO:0000256" key="1">
    <source>
        <dbReference type="ARBA" id="ARBA00004071"/>
    </source>
</evidence>
<keyword evidence="6" id="KW-0326">Glycosidase</keyword>
<accession>A0A9D2MUA2</accession>
<dbReference type="InterPro" id="IPR057739">
    <property type="entry name" value="Glyco_hydro_29_N"/>
</dbReference>
<dbReference type="InterPro" id="IPR017853">
    <property type="entry name" value="GH"/>
</dbReference>
<dbReference type="Pfam" id="PF01120">
    <property type="entry name" value="Alpha_L_fucos"/>
    <property type="match status" value="1"/>
</dbReference>